<dbReference type="Proteomes" id="UP001476583">
    <property type="component" value="Chromosome"/>
</dbReference>
<dbReference type="InterPro" id="IPR016032">
    <property type="entry name" value="Sig_transdc_resp-reg_C-effctor"/>
</dbReference>
<keyword evidence="2" id="KW-0238">DNA-binding</keyword>
<name>A0ABZ2RI92_ECTME</name>
<protein>
    <submittedName>
        <fullName evidence="5">LuxR C-terminal-related transcriptional regulator</fullName>
    </submittedName>
</protein>
<dbReference type="PANTHER" id="PTHR44688:SF16">
    <property type="entry name" value="DNA-BINDING TRANSCRIPTIONAL ACTIVATOR DEVR_DOSR"/>
    <property type="match status" value="1"/>
</dbReference>
<dbReference type="Pfam" id="PF00196">
    <property type="entry name" value="GerE"/>
    <property type="match status" value="1"/>
</dbReference>
<evidence type="ECO:0000256" key="1">
    <source>
        <dbReference type="ARBA" id="ARBA00023015"/>
    </source>
</evidence>
<dbReference type="InterPro" id="IPR011990">
    <property type="entry name" value="TPR-like_helical_dom_sf"/>
</dbReference>
<dbReference type="SUPFAM" id="SSF46894">
    <property type="entry name" value="C-terminal effector domain of the bipartite response regulators"/>
    <property type="match status" value="1"/>
</dbReference>
<evidence type="ECO:0000256" key="3">
    <source>
        <dbReference type="ARBA" id="ARBA00023163"/>
    </source>
</evidence>
<dbReference type="InterPro" id="IPR027417">
    <property type="entry name" value="P-loop_NTPase"/>
</dbReference>
<dbReference type="PROSITE" id="PS00622">
    <property type="entry name" value="HTH_LUXR_1"/>
    <property type="match status" value="1"/>
</dbReference>
<dbReference type="InterPro" id="IPR000792">
    <property type="entry name" value="Tscrpt_reg_LuxR_C"/>
</dbReference>
<dbReference type="Pfam" id="PF25873">
    <property type="entry name" value="WHD_MalT"/>
    <property type="match status" value="1"/>
</dbReference>
<evidence type="ECO:0000256" key="2">
    <source>
        <dbReference type="ARBA" id="ARBA00023125"/>
    </source>
</evidence>
<gene>
    <name evidence="5" type="ORF">WG219_16725</name>
</gene>
<dbReference type="SUPFAM" id="SSF48452">
    <property type="entry name" value="TPR-like"/>
    <property type="match status" value="1"/>
</dbReference>
<proteinExistence type="predicted"/>
<dbReference type="PANTHER" id="PTHR44688">
    <property type="entry name" value="DNA-BINDING TRANSCRIPTIONAL ACTIVATOR DEVR_DOSR"/>
    <property type="match status" value="1"/>
</dbReference>
<dbReference type="InterPro" id="IPR059106">
    <property type="entry name" value="WHD_MalT"/>
</dbReference>
<dbReference type="SUPFAM" id="SSF52540">
    <property type="entry name" value="P-loop containing nucleoside triphosphate hydrolases"/>
    <property type="match status" value="1"/>
</dbReference>
<dbReference type="InterPro" id="IPR041617">
    <property type="entry name" value="TPR_MalT"/>
</dbReference>
<accession>A0ABZ2RI92</accession>
<dbReference type="PROSITE" id="PS50043">
    <property type="entry name" value="HTH_LUXR_2"/>
    <property type="match status" value="1"/>
</dbReference>
<keyword evidence="1" id="KW-0805">Transcription regulation</keyword>
<reference evidence="5 6" key="1">
    <citation type="submission" date="2024-03" db="EMBL/GenBank/DDBJ databases">
        <title>Complete genome of BD2.</title>
        <authorList>
            <person name="Cao G."/>
        </authorList>
    </citation>
    <scope>NUCLEOTIDE SEQUENCE [LARGE SCALE GENOMIC DNA]</scope>
    <source>
        <strain evidence="5 6">BD2</strain>
    </source>
</reference>
<dbReference type="EMBL" id="CP148074">
    <property type="protein sequence ID" value="WXL24939.1"/>
    <property type="molecule type" value="Genomic_DNA"/>
</dbReference>
<organism evidence="5 6">
    <name type="scientific">Ectopseudomonas mendocina</name>
    <name type="common">Pseudomonas mendocina</name>
    <dbReference type="NCBI Taxonomy" id="300"/>
    <lineage>
        <taxon>Bacteria</taxon>
        <taxon>Pseudomonadati</taxon>
        <taxon>Pseudomonadota</taxon>
        <taxon>Gammaproteobacteria</taxon>
        <taxon>Pseudomonadales</taxon>
        <taxon>Pseudomonadaceae</taxon>
        <taxon>Ectopseudomonas</taxon>
    </lineage>
</organism>
<sequence length="885" mass="99252">MNKPPVKFNKLRPPVVPTDALCRPELLCKLQEATLNGFQLSMVCAPFGYGKSVLIAQYVAALKSPWAWLRCEVADNQPLHFLLHLHKSLGLLEFSDSAVLNAGQLWAEISSHFEQQRCFTLVLDDLHYLRSPVCLSYINELLRHVPSGLHVVVASQGLPGIAFNQLRRDGRLQVIDSHQLELASAEIEALAQQRGISISSAVAYQLRTANEGWISGVLIGLAAYSSSAHVSECLEPVVEAQAQRWLAQLFMDEVLCKLPPGDLYTLERLSVLNAWDQELAQLITGSRDSTAIMVRLLAVDLFISYSPDERLPYRLHPQLRLTLYQRLSGRSLKQVHALHLLAADWLLQQQCYSDAMLQLGRARDFKRLLATLEYHSFDLLREGKVNAVMEFIGALPGFSTDDHLTLAITEASVVAVVGDVQRCASCLRRLRQLLKTKVLSEQRLQRSWQTLSFLRSRLAYLGGNYKHGIEVAARALLEYPQNNAATAVLQFNRGSNLLALGKLRLARQDTEQSLVQIESLKFTGYANQLHWQLGLIELAQGQYCHAKARFARLDKVPRGKPGDGFYDLYRLLGQAVLALEVNQPAQADVFLAQAETLAMGFAQGGGLPCVLYYQGCSQLARSKPALARARWDEARRLAFSNSLFGVYRQIGAQRARLAVFERDQDFIMSWLSEWHGCIHRNAEGISTGEWLAYAWVQRHLGQHRVAGKILVQLAEQAELEGDQQLCIELHILSAALHLDQGRRGAALHRLDQALQQAAGEGCGRLLHREGRALEALWRQLLTPAARRQYQLSQPLPAPDQLADLLCELGDQANPHQLLIEPLTRREQDVLRRIGLGQHNQQIADAMFISLSTVKTHINNLFRKLDVQDREGAIQSARRLNLFVEQ</sequence>
<evidence type="ECO:0000313" key="5">
    <source>
        <dbReference type="EMBL" id="WXL24939.1"/>
    </source>
</evidence>
<keyword evidence="6" id="KW-1185">Reference proteome</keyword>
<feature type="domain" description="HTH luxR-type" evidence="4">
    <location>
        <begin position="815"/>
        <end position="880"/>
    </location>
</feature>
<dbReference type="PRINTS" id="PR00038">
    <property type="entry name" value="HTHLUXR"/>
</dbReference>
<keyword evidence="3" id="KW-0804">Transcription</keyword>
<evidence type="ECO:0000313" key="6">
    <source>
        <dbReference type="Proteomes" id="UP001476583"/>
    </source>
</evidence>
<dbReference type="CDD" id="cd06170">
    <property type="entry name" value="LuxR_C_like"/>
    <property type="match status" value="1"/>
</dbReference>
<dbReference type="Gene3D" id="1.25.40.10">
    <property type="entry name" value="Tetratricopeptide repeat domain"/>
    <property type="match status" value="1"/>
</dbReference>
<dbReference type="SMART" id="SM00421">
    <property type="entry name" value="HTH_LUXR"/>
    <property type="match status" value="1"/>
</dbReference>
<dbReference type="Pfam" id="PF17874">
    <property type="entry name" value="TPR_MalT"/>
    <property type="match status" value="1"/>
</dbReference>
<dbReference type="InterPro" id="IPR036388">
    <property type="entry name" value="WH-like_DNA-bd_sf"/>
</dbReference>
<dbReference type="Gene3D" id="1.10.10.10">
    <property type="entry name" value="Winged helix-like DNA-binding domain superfamily/Winged helix DNA-binding domain"/>
    <property type="match status" value="1"/>
</dbReference>
<evidence type="ECO:0000259" key="4">
    <source>
        <dbReference type="PROSITE" id="PS50043"/>
    </source>
</evidence>